<accession>A0ABV6NUW0</accession>
<reference evidence="4 5" key="1">
    <citation type="submission" date="2024-09" db="EMBL/GenBank/DDBJ databases">
        <authorList>
            <person name="Sun Q."/>
            <person name="Mori K."/>
        </authorList>
    </citation>
    <scope>NUCLEOTIDE SEQUENCE [LARGE SCALE GENOMIC DNA]</scope>
    <source>
        <strain evidence="4 5">TBRC 2205</strain>
    </source>
</reference>
<dbReference type="SUPFAM" id="SSF46894">
    <property type="entry name" value="C-terminal effector domain of the bipartite response regulators"/>
    <property type="match status" value="1"/>
</dbReference>
<dbReference type="Gene3D" id="1.10.10.10">
    <property type="entry name" value="Winged helix-like DNA-binding domain superfamily/Winged helix DNA-binding domain"/>
    <property type="match status" value="1"/>
</dbReference>
<dbReference type="InterPro" id="IPR001867">
    <property type="entry name" value="OmpR/PhoB-type_DNA-bd"/>
</dbReference>
<evidence type="ECO:0000256" key="2">
    <source>
        <dbReference type="PROSITE-ProRule" id="PRU01091"/>
    </source>
</evidence>
<dbReference type="CDD" id="cd00383">
    <property type="entry name" value="trans_reg_C"/>
    <property type="match status" value="1"/>
</dbReference>
<keyword evidence="1 2" id="KW-0238">DNA-binding</keyword>
<evidence type="ECO:0000259" key="3">
    <source>
        <dbReference type="PROSITE" id="PS51755"/>
    </source>
</evidence>
<dbReference type="Gene3D" id="3.40.50.10090">
    <property type="match status" value="1"/>
</dbReference>
<dbReference type="SMART" id="SM00862">
    <property type="entry name" value="Trans_reg_C"/>
    <property type="match status" value="1"/>
</dbReference>
<dbReference type="InterPro" id="IPR016032">
    <property type="entry name" value="Sig_transdc_resp-reg_C-effctor"/>
</dbReference>
<dbReference type="RefSeq" id="WP_377337672.1">
    <property type="nucleotide sequence ID" value="NZ_JBHLUE010000007.1"/>
</dbReference>
<dbReference type="PANTHER" id="PTHR40082">
    <property type="entry name" value="BLR5956 PROTEIN"/>
    <property type="match status" value="1"/>
</dbReference>
<dbReference type="InterPro" id="IPR039793">
    <property type="entry name" value="UROS/Hem4"/>
</dbReference>
<dbReference type="PROSITE" id="PS51755">
    <property type="entry name" value="OMPR_PHOB"/>
    <property type="match status" value="1"/>
</dbReference>
<evidence type="ECO:0000313" key="4">
    <source>
        <dbReference type="EMBL" id="MFC0564560.1"/>
    </source>
</evidence>
<name>A0ABV6NUW0_9ACTN</name>
<dbReference type="InterPro" id="IPR003754">
    <property type="entry name" value="4pyrrol_synth_uPrphyn_synth"/>
</dbReference>
<comment type="caution">
    <text evidence="4">The sequence shown here is derived from an EMBL/GenBank/DDBJ whole genome shotgun (WGS) entry which is preliminary data.</text>
</comment>
<dbReference type="SUPFAM" id="SSF69618">
    <property type="entry name" value="HemD-like"/>
    <property type="match status" value="1"/>
</dbReference>
<proteinExistence type="predicted"/>
<sequence length="250" mass="25746">MASRTDRPYRAGRAEPAPLAGFTVAVTAERTDAGLRALLDRSGARVLDAPAGTPAPPREDAVPRHPELAAVRRLIGQIVAGQVDAVTFTSAPAARALLAVAGFGAAELFGDRVLAACVSPAGAAPLRAAGIAALVPQRARAGALVRLVGAELLRRVRRVTVAGTRLELRGHAVLVDGEVRLLAPATMAVLAALAARPGAVLSRADLAAALPRSADNHAVDMAVVRLRAALGSSRYVETVIKRGYRLPVDA</sequence>
<organism evidence="4 5">
    <name type="scientific">Plantactinospora siamensis</name>
    <dbReference type="NCBI Taxonomy" id="555372"/>
    <lineage>
        <taxon>Bacteria</taxon>
        <taxon>Bacillati</taxon>
        <taxon>Actinomycetota</taxon>
        <taxon>Actinomycetes</taxon>
        <taxon>Micromonosporales</taxon>
        <taxon>Micromonosporaceae</taxon>
        <taxon>Plantactinospora</taxon>
    </lineage>
</organism>
<dbReference type="Pfam" id="PF02602">
    <property type="entry name" value="HEM4"/>
    <property type="match status" value="1"/>
</dbReference>
<keyword evidence="5" id="KW-1185">Reference proteome</keyword>
<dbReference type="Pfam" id="PF00486">
    <property type="entry name" value="Trans_reg_C"/>
    <property type="match status" value="1"/>
</dbReference>
<dbReference type="PANTHER" id="PTHR40082:SF1">
    <property type="entry name" value="BLR5956 PROTEIN"/>
    <property type="match status" value="1"/>
</dbReference>
<dbReference type="EMBL" id="JBHLUE010000007">
    <property type="protein sequence ID" value="MFC0564560.1"/>
    <property type="molecule type" value="Genomic_DNA"/>
</dbReference>
<feature type="DNA-binding region" description="OmpR/PhoB-type" evidence="2">
    <location>
        <begin position="156"/>
        <end position="248"/>
    </location>
</feature>
<dbReference type="InterPro" id="IPR036388">
    <property type="entry name" value="WH-like_DNA-bd_sf"/>
</dbReference>
<dbReference type="InterPro" id="IPR036108">
    <property type="entry name" value="4pyrrol_syn_uPrphyn_synt_sf"/>
</dbReference>
<dbReference type="Proteomes" id="UP001589894">
    <property type="component" value="Unassembled WGS sequence"/>
</dbReference>
<gene>
    <name evidence="4" type="ORF">ACFFHU_10490</name>
</gene>
<evidence type="ECO:0000313" key="5">
    <source>
        <dbReference type="Proteomes" id="UP001589894"/>
    </source>
</evidence>
<feature type="domain" description="OmpR/PhoB-type" evidence="3">
    <location>
        <begin position="156"/>
        <end position="248"/>
    </location>
</feature>
<protein>
    <submittedName>
        <fullName evidence="4">Winged helix-turn-helix domain-containing protein</fullName>
    </submittedName>
</protein>
<evidence type="ECO:0000256" key="1">
    <source>
        <dbReference type="ARBA" id="ARBA00023125"/>
    </source>
</evidence>